<dbReference type="GeneID" id="41974620"/>
<keyword evidence="11 19" id="KW-0067">ATP-binding</keyword>
<evidence type="ECO:0000256" key="17">
    <source>
        <dbReference type="ARBA" id="ARBA00024890"/>
    </source>
</evidence>
<keyword evidence="7 19" id="KW-0547">Nucleotide-binding</keyword>
<keyword evidence="6" id="KW-0158">Chromosome</keyword>
<dbReference type="GO" id="GO:0005524">
    <property type="term" value="F:ATP binding"/>
    <property type="evidence" value="ECO:0007669"/>
    <property type="project" value="UniProtKB-UniRule"/>
</dbReference>
<dbReference type="SUPFAM" id="SSF53300">
    <property type="entry name" value="vWA-like"/>
    <property type="match status" value="1"/>
</dbReference>
<comment type="similarity">
    <text evidence="3 19">Belongs to the ku80 family.</text>
</comment>
<dbReference type="SUPFAM" id="SSF101420">
    <property type="entry name" value="C-terminal domain of Ku80"/>
    <property type="match status" value="1"/>
</dbReference>
<keyword evidence="15 19" id="KW-0234">DNA repair</keyword>
<evidence type="ECO:0000313" key="22">
    <source>
        <dbReference type="Proteomes" id="UP000319257"/>
    </source>
</evidence>
<evidence type="ECO:0000256" key="19">
    <source>
        <dbReference type="PIRNR" id="PIRNR016570"/>
    </source>
</evidence>
<dbReference type="PIRSF" id="PIRSF016570">
    <property type="entry name" value="Ku80"/>
    <property type="match status" value="1"/>
</dbReference>
<dbReference type="GO" id="GO:0003684">
    <property type="term" value="F:damaged DNA binding"/>
    <property type="evidence" value="ECO:0007669"/>
    <property type="project" value="InterPro"/>
</dbReference>
<dbReference type="InterPro" id="IPR005161">
    <property type="entry name" value="Ku_N"/>
</dbReference>
<evidence type="ECO:0000256" key="4">
    <source>
        <dbReference type="ARBA" id="ARBA00012551"/>
    </source>
</evidence>
<dbReference type="InParanoid" id="A0A507B5D1"/>
<dbReference type="InterPro" id="IPR024193">
    <property type="entry name" value="Ku80"/>
</dbReference>
<dbReference type="FunCoup" id="A0A507B5D1">
    <property type="interactions" value="122"/>
</dbReference>
<proteinExistence type="inferred from homology"/>
<evidence type="ECO:0000256" key="16">
    <source>
        <dbReference type="ARBA" id="ARBA00023242"/>
    </source>
</evidence>
<comment type="subcellular location">
    <subcellularLocation>
        <location evidence="2">Chromosome</location>
        <location evidence="2">Telomere</location>
    </subcellularLocation>
    <subcellularLocation>
        <location evidence="1 19">Nucleus</location>
    </subcellularLocation>
</comment>
<dbReference type="Gene3D" id="2.40.290.10">
    <property type="match status" value="1"/>
</dbReference>
<dbReference type="Gene3D" id="1.25.40.240">
    <property type="entry name" value="Ku, C-terminal domain"/>
    <property type="match status" value="1"/>
</dbReference>
<dbReference type="Gene3D" id="1.10.1600.10">
    <property type="match status" value="1"/>
</dbReference>
<gene>
    <name evidence="21" type="ORF">E0L32_007173</name>
</gene>
<keyword evidence="9 19" id="KW-0378">Hydrolase</keyword>
<dbReference type="GO" id="GO:0043564">
    <property type="term" value="C:Ku70:Ku80 complex"/>
    <property type="evidence" value="ECO:0007669"/>
    <property type="project" value="InterPro"/>
</dbReference>
<evidence type="ECO:0000256" key="2">
    <source>
        <dbReference type="ARBA" id="ARBA00004574"/>
    </source>
</evidence>
<evidence type="ECO:0000256" key="6">
    <source>
        <dbReference type="ARBA" id="ARBA00022454"/>
    </source>
</evidence>
<dbReference type="FunFam" id="1.10.1600.10:FF:000002">
    <property type="entry name" value="X-ray repair cross-complementing protein 5"/>
    <property type="match status" value="1"/>
</dbReference>
<evidence type="ECO:0000256" key="9">
    <source>
        <dbReference type="ARBA" id="ARBA00022801"/>
    </source>
</evidence>
<evidence type="ECO:0000256" key="3">
    <source>
        <dbReference type="ARBA" id="ARBA00007726"/>
    </source>
</evidence>
<dbReference type="InterPro" id="IPR006164">
    <property type="entry name" value="DNA_bd_Ku70/Ku80"/>
</dbReference>
<evidence type="ECO:0000256" key="13">
    <source>
        <dbReference type="ARBA" id="ARBA00023125"/>
    </source>
</evidence>
<dbReference type="FunFam" id="3.40.50.410:FF:000073">
    <property type="entry name" value="ATP-dependent DNA helicase II subunit 2"/>
    <property type="match status" value="1"/>
</dbReference>
<dbReference type="OrthoDB" id="30826at2759"/>
<dbReference type="GO" id="GO:0016887">
    <property type="term" value="F:ATP hydrolysis activity"/>
    <property type="evidence" value="ECO:0007669"/>
    <property type="project" value="RHEA"/>
</dbReference>
<reference evidence="21 22" key="1">
    <citation type="submission" date="2019-06" db="EMBL/GenBank/DDBJ databases">
        <title>Draft genome sequence of the filamentous fungus Phialemoniopsis curvata isolated from diesel fuel.</title>
        <authorList>
            <person name="Varaljay V.A."/>
            <person name="Lyon W.J."/>
            <person name="Crouch A.L."/>
            <person name="Drake C.E."/>
            <person name="Hollomon J.M."/>
            <person name="Nadeau L.J."/>
            <person name="Nunn H.S."/>
            <person name="Stevenson B.S."/>
            <person name="Bojanowski C.L."/>
            <person name="Crookes-Goodson W.J."/>
        </authorList>
    </citation>
    <scope>NUCLEOTIDE SEQUENCE [LARGE SCALE GENOMIC DNA]</scope>
    <source>
        <strain evidence="21 22">D216</strain>
    </source>
</reference>
<feature type="domain" description="Ku" evidence="20">
    <location>
        <begin position="314"/>
        <end position="451"/>
    </location>
</feature>
<keyword evidence="16 19" id="KW-0539">Nucleus</keyword>
<dbReference type="GO" id="GO:0000723">
    <property type="term" value="P:telomere maintenance"/>
    <property type="evidence" value="ECO:0007669"/>
    <property type="project" value="InterPro"/>
</dbReference>
<dbReference type="Pfam" id="PF08785">
    <property type="entry name" value="Ku_PK_bind"/>
    <property type="match status" value="1"/>
</dbReference>
<evidence type="ECO:0000256" key="14">
    <source>
        <dbReference type="ARBA" id="ARBA00023172"/>
    </source>
</evidence>
<evidence type="ECO:0000259" key="20">
    <source>
        <dbReference type="SMART" id="SM00559"/>
    </source>
</evidence>
<organism evidence="21 22">
    <name type="scientific">Thyridium curvatum</name>
    <dbReference type="NCBI Taxonomy" id="1093900"/>
    <lineage>
        <taxon>Eukaryota</taxon>
        <taxon>Fungi</taxon>
        <taxon>Dikarya</taxon>
        <taxon>Ascomycota</taxon>
        <taxon>Pezizomycotina</taxon>
        <taxon>Sordariomycetes</taxon>
        <taxon>Sordariomycetidae</taxon>
        <taxon>Thyridiales</taxon>
        <taxon>Thyridiaceae</taxon>
        <taxon>Thyridium</taxon>
    </lineage>
</organism>
<dbReference type="RefSeq" id="XP_030993769.1">
    <property type="nucleotide sequence ID" value="XM_031141887.1"/>
</dbReference>
<keyword evidence="14 19" id="KW-0233">DNA recombination</keyword>
<evidence type="ECO:0000256" key="12">
    <source>
        <dbReference type="ARBA" id="ARBA00022895"/>
    </source>
</evidence>
<dbReference type="STRING" id="1093900.A0A507B5D1"/>
<dbReference type="GO" id="GO:0042162">
    <property type="term" value="F:telomeric DNA binding"/>
    <property type="evidence" value="ECO:0007669"/>
    <property type="project" value="InterPro"/>
</dbReference>
<dbReference type="GO" id="GO:0006303">
    <property type="term" value="P:double-strand break repair via nonhomologous end joining"/>
    <property type="evidence" value="ECO:0007669"/>
    <property type="project" value="InterPro"/>
</dbReference>
<dbReference type="PANTHER" id="PTHR12604:SF4">
    <property type="entry name" value="X-RAY REPAIR CROSS-COMPLEMENTING PROTEIN 5"/>
    <property type="match status" value="1"/>
</dbReference>
<evidence type="ECO:0000256" key="8">
    <source>
        <dbReference type="ARBA" id="ARBA00022763"/>
    </source>
</evidence>
<dbReference type="PANTHER" id="PTHR12604">
    <property type="entry name" value="KU AUTOANTIGEN DNA HELICASE"/>
    <property type="match status" value="1"/>
</dbReference>
<dbReference type="Proteomes" id="UP000319257">
    <property type="component" value="Unassembled WGS sequence"/>
</dbReference>
<name>A0A507B5D1_9PEZI</name>
<comment type="function">
    <text evidence="17">Single-stranded DNA-dependent ATP-dependent helicase. Involved in non-homologous end joining (NHEJ) DNA double strand break repair. DNA-binding is sequence-independent but has a high affinity to nicks in double-stranded DNA and to the ends of duplex DNA. Binds to naturally occurring chromosomal ends, and therefore provides chromosomal end protection. Required also for telomere recombination to repair telomeric ends in the absence of telomerase. KU70, of the KU70/KU80 heterodimer, binds to the stem loop of TLC1, the RNA component of telomerase. Involved in telomere maintenance. Interacts with telomeric repeats and subtelomeric sequences thereby controlling telomere length and protecting against subtelomeric rearrangement. Maintains telomeric chromatin, which is involved in silencing the expression of genes located at the telomere. Required for mating-type switching.</text>
</comment>
<evidence type="ECO:0000256" key="15">
    <source>
        <dbReference type="ARBA" id="ARBA00023204"/>
    </source>
</evidence>
<dbReference type="InterPro" id="IPR014893">
    <property type="entry name" value="Ku_PK_bind"/>
</dbReference>
<dbReference type="FunFam" id="2.40.290.10:FF:000008">
    <property type="entry name" value="ATP-dependent DNA helicase II subunit 2"/>
    <property type="match status" value="1"/>
</dbReference>
<keyword evidence="22" id="KW-1185">Reference proteome</keyword>
<dbReference type="EC" id="3.6.4.12" evidence="4 19"/>
<dbReference type="EMBL" id="SKBQ01000043">
    <property type="protein sequence ID" value="TPX12058.1"/>
    <property type="molecule type" value="Genomic_DNA"/>
</dbReference>
<protein>
    <recommendedName>
        <fullName evidence="5 19">ATP-dependent DNA helicase II subunit 2</fullName>
        <ecNumber evidence="4 19">3.6.4.12</ecNumber>
    </recommendedName>
</protein>
<dbReference type="GO" id="GO:0003690">
    <property type="term" value="F:double-stranded DNA binding"/>
    <property type="evidence" value="ECO:0007669"/>
    <property type="project" value="TreeGrafter"/>
</dbReference>
<evidence type="ECO:0000313" key="21">
    <source>
        <dbReference type="EMBL" id="TPX12058.1"/>
    </source>
</evidence>
<dbReference type="SMART" id="SM00559">
    <property type="entry name" value="Ku78"/>
    <property type="match status" value="1"/>
</dbReference>
<dbReference type="InterPro" id="IPR036465">
    <property type="entry name" value="vWFA_dom_sf"/>
</dbReference>
<dbReference type="Gene3D" id="3.40.50.410">
    <property type="entry name" value="von Willebrand factor, type A domain"/>
    <property type="match status" value="1"/>
</dbReference>
<sequence>MADKEATVYIVDLGSSMGECHNGRVESDLDWSMRYIWDKICTTVAASRKTWLVGVLGLRTDNTSNPLQENDGYENISVLQEIGPMTMTSLKELQGSIKASESMSGDAISAIIVATDMIGKAAPKRLKFKRRIILVTDAQGPIDSDDFDDISNQINDLGIELIIIGVDFDDPDYGFKEEDKPSIKANNEKLLQSLVDKCENGVFGTIAQAVEELEMPRVKPVKPYKTYDGPLTLGDPSLYESAISINVERYFKTKQARPVAASTVVVKSETDGGPSQSTQTLDDMDGIEATGGNFAAVKNARTYRVNDPDAPGGKKDVEFESLAKGYEYGRTAVHISESEYNITKLETVKDFSIIGFIPMDKYEPVINMGEACVIMARKFSEKDELTLSALIHTLYEVESYAVARFVAKDTKEPQLLLLMPSIEPDFECLYDVPLPFAEDVRTYQFPPLDKVITITGGVLTKHRLLPTDDLSQAMSDYVDAMDISTLGTDDEGNPAEYAAIDDTYSPIIHRVNQAIRFRAVHSDEPFEAPTGGVLMRYAQPSQDLIKKAKSEIDALIEAADVKKVPPKAKGKRAREANKPMSGLDVDALLGQNKRTKISADNAIPEFKQALNSSEDVKQIEEAAKQMGEVIRSIIASSTGDSGYDRALENLGVMRGELIALEEPGLYNSFLEDLKEKVRDEKLGGDRKLLWWKLGKSGLGLVTDRESDISTVTQTAAEEFQRLSKK</sequence>
<dbReference type="Pfam" id="PF03731">
    <property type="entry name" value="Ku_N"/>
    <property type="match status" value="1"/>
</dbReference>
<keyword evidence="10 19" id="KW-0347">Helicase</keyword>
<keyword evidence="12" id="KW-0779">Telomere</keyword>
<accession>A0A507B5D1</accession>
<evidence type="ECO:0000256" key="5">
    <source>
        <dbReference type="ARBA" id="ARBA00021792"/>
    </source>
</evidence>
<keyword evidence="13 19" id="KW-0238">DNA-binding</keyword>
<evidence type="ECO:0000256" key="18">
    <source>
        <dbReference type="ARBA" id="ARBA00047995"/>
    </source>
</evidence>
<dbReference type="GO" id="GO:0003678">
    <property type="term" value="F:DNA helicase activity"/>
    <property type="evidence" value="ECO:0007669"/>
    <property type="project" value="UniProtKB-EC"/>
</dbReference>
<evidence type="ECO:0000256" key="10">
    <source>
        <dbReference type="ARBA" id="ARBA00022806"/>
    </source>
</evidence>
<dbReference type="InterPro" id="IPR036494">
    <property type="entry name" value="Ku_C_sf"/>
</dbReference>
<dbReference type="AlphaFoldDB" id="A0A507B5D1"/>
<dbReference type="Pfam" id="PF02735">
    <property type="entry name" value="Ku"/>
    <property type="match status" value="1"/>
</dbReference>
<evidence type="ECO:0000256" key="1">
    <source>
        <dbReference type="ARBA" id="ARBA00004123"/>
    </source>
</evidence>
<evidence type="ECO:0000256" key="11">
    <source>
        <dbReference type="ARBA" id="ARBA00022840"/>
    </source>
</evidence>
<keyword evidence="8 19" id="KW-0227">DNA damage</keyword>
<dbReference type="SUPFAM" id="SSF100939">
    <property type="entry name" value="SPOC domain-like"/>
    <property type="match status" value="1"/>
</dbReference>
<comment type="catalytic activity">
    <reaction evidence="18 19">
        <text>ATP + H2O = ADP + phosphate + H(+)</text>
        <dbReference type="Rhea" id="RHEA:13065"/>
        <dbReference type="ChEBI" id="CHEBI:15377"/>
        <dbReference type="ChEBI" id="CHEBI:15378"/>
        <dbReference type="ChEBI" id="CHEBI:30616"/>
        <dbReference type="ChEBI" id="CHEBI:43474"/>
        <dbReference type="ChEBI" id="CHEBI:456216"/>
        <dbReference type="EC" id="3.6.4.12"/>
    </reaction>
</comment>
<evidence type="ECO:0000256" key="7">
    <source>
        <dbReference type="ARBA" id="ARBA00022741"/>
    </source>
</evidence>
<dbReference type="InterPro" id="IPR016194">
    <property type="entry name" value="SPOC-like_C_dom_sf"/>
</dbReference>
<comment type="caution">
    <text evidence="21">The sequence shown here is derived from an EMBL/GenBank/DDBJ whole genome shotgun (WGS) entry which is preliminary data.</text>
</comment>
<dbReference type="GO" id="GO:0006310">
    <property type="term" value="P:DNA recombination"/>
    <property type="evidence" value="ECO:0007669"/>
    <property type="project" value="UniProtKB-KW"/>
</dbReference>
<dbReference type="GO" id="GO:0000781">
    <property type="term" value="C:chromosome, telomeric region"/>
    <property type="evidence" value="ECO:0007669"/>
    <property type="project" value="UniProtKB-SubCell"/>
</dbReference>
<dbReference type="CDD" id="cd00873">
    <property type="entry name" value="KU80"/>
    <property type="match status" value="1"/>
</dbReference>